<sequence>MLEPEQQVRWREEKPVLRGRRLVWEQRWSGGRFSGCGSRSLTSDAGDDNADEGER</sequence>
<dbReference type="Proteomes" id="UP000238479">
    <property type="component" value="Chromosome 2"/>
</dbReference>
<comment type="caution">
    <text evidence="2">The sequence shown here is derived from an EMBL/GenBank/DDBJ whole genome shotgun (WGS) entry which is preliminary data.</text>
</comment>
<feature type="compositionally biased region" description="Acidic residues" evidence="1">
    <location>
        <begin position="45"/>
        <end position="55"/>
    </location>
</feature>
<protein>
    <submittedName>
        <fullName evidence="2">Uncharacterized protein</fullName>
    </submittedName>
</protein>
<organism evidence="2 3">
    <name type="scientific">Rosa chinensis</name>
    <name type="common">China rose</name>
    <dbReference type="NCBI Taxonomy" id="74649"/>
    <lineage>
        <taxon>Eukaryota</taxon>
        <taxon>Viridiplantae</taxon>
        <taxon>Streptophyta</taxon>
        <taxon>Embryophyta</taxon>
        <taxon>Tracheophyta</taxon>
        <taxon>Spermatophyta</taxon>
        <taxon>Magnoliopsida</taxon>
        <taxon>eudicotyledons</taxon>
        <taxon>Gunneridae</taxon>
        <taxon>Pentapetalae</taxon>
        <taxon>rosids</taxon>
        <taxon>fabids</taxon>
        <taxon>Rosales</taxon>
        <taxon>Rosaceae</taxon>
        <taxon>Rosoideae</taxon>
        <taxon>Rosoideae incertae sedis</taxon>
        <taxon>Rosa</taxon>
    </lineage>
</organism>
<evidence type="ECO:0000256" key="1">
    <source>
        <dbReference type="SAM" id="MobiDB-lite"/>
    </source>
</evidence>
<reference evidence="2 3" key="1">
    <citation type="journal article" date="2018" name="Nat. Genet.">
        <title>The Rosa genome provides new insights in the design of modern roses.</title>
        <authorList>
            <person name="Bendahmane M."/>
        </authorList>
    </citation>
    <scope>NUCLEOTIDE SEQUENCE [LARGE SCALE GENOMIC DNA]</scope>
    <source>
        <strain evidence="3">cv. Old Blush</strain>
    </source>
</reference>
<evidence type="ECO:0000313" key="3">
    <source>
        <dbReference type="Proteomes" id="UP000238479"/>
    </source>
</evidence>
<accession>A0A2P6RNW9</accession>
<feature type="compositionally biased region" description="Low complexity" evidence="1">
    <location>
        <begin position="30"/>
        <end position="40"/>
    </location>
</feature>
<name>A0A2P6RNW9_ROSCH</name>
<proteinExistence type="predicted"/>
<dbReference type="EMBL" id="PDCK01000040">
    <property type="protein sequence ID" value="PRQ48128.1"/>
    <property type="molecule type" value="Genomic_DNA"/>
</dbReference>
<keyword evidence="3" id="KW-1185">Reference proteome</keyword>
<gene>
    <name evidence="2" type="ORF">RchiOBHm_Chr2g0107251</name>
</gene>
<dbReference type="AlphaFoldDB" id="A0A2P6RNW9"/>
<evidence type="ECO:0000313" key="2">
    <source>
        <dbReference type="EMBL" id="PRQ48128.1"/>
    </source>
</evidence>
<dbReference type="Gramene" id="PRQ48128">
    <property type="protein sequence ID" value="PRQ48128"/>
    <property type="gene ID" value="RchiOBHm_Chr2g0107251"/>
</dbReference>
<feature type="region of interest" description="Disordered" evidence="1">
    <location>
        <begin position="30"/>
        <end position="55"/>
    </location>
</feature>